<dbReference type="InterPro" id="IPR023299">
    <property type="entry name" value="ATPase_P-typ_cyto_dom_N"/>
</dbReference>
<protein>
    <submittedName>
        <fullName evidence="11">Chloroplastic (Protein HEAVY METAL ATPASE 1)</fullName>
    </submittedName>
</protein>
<comment type="similarity">
    <text evidence="2">Belongs to the cation transport ATPase (P-type) (TC 3.A.3) family. Type IB subfamily.</text>
</comment>
<evidence type="ECO:0000313" key="12">
    <source>
        <dbReference type="Proteomes" id="UP001642464"/>
    </source>
</evidence>
<dbReference type="InterPro" id="IPR051949">
    <property type="entry name" value="Cation_Transport_ATPase"/>
</dbReference>
<comment type="caution">
    <text evidence="11">The sequence shown here is derived from an EMBL/GenBank/DDBJ whole genome shotgun (WGS) entry which is preliminary data.</text>
</comment>
<evidence type="ECO:0000256" key="4">
    <source>
        <dbReference type="ARBA" id="ARBA00022723"/>
    </source>
</evidence>
<keyword evidence="10" id="KW-0472">Membrane</keyword>
<keyword evidence="7" id="KW-0460">Magnesium</keyword>
<dbReference type="Proteomes" id="UP001642464">
    <property type="component" value="Unassembled WGS sequence"/>
</dbReference>
<keyword evidence="9" id="KW-1133">Transmembrane helix</keyword>
<organism evidence="11 12">
    <name type="scientific">Durusdinium trenchii</name>
    <dbReference type="NCBI Taxonomy" id="1381693"/>
    <lineage>
        <taxon>Eukaryota</taxon>
        <taxon>Sar</taxon>
        <taxon>Alveolata</taxon>
        <taxon>Dinophyceae</taxon>
        <taxon>Suessiales</taxon>
        <taxon>Symbiodiniaceae</taxon>
        <taxon>Durusdinium</taxon>
    </lineage>
</organism>
<proteinExistence type="inferred from homology"/>
<comment type="subcellular location">
    <subcellularLocation>
        <location evidence="1">Membrane</location>
        <topology evidence="1">Multi-pass membrane protein</topology>
    </subcellularLocation>
</comment>
<evidence type="ECO:0000256" key="1">
    <source>
        <dbReference type="ARBA" id="ARBA00004141"/>
    </source>
</evidence>
<dbReference type="Gene3D" id="3.40.1110.10">
    <property type="entry name" value="Calcium-transporting ATPase, cytoplasmic domain N"/>
    <property type="match status" value="1"/>
</dbReference>
<dbReference type="Gene3D" id="3.40.50.1000">
    <property type="entry name" value="HAD superfamily/HAD-like"/>
    <property type="match status" value="1"/>
</dbReference>
<dbReference type="PROSITE" id="PS00154">
    <property type="entry name" value="ATPASE_E1_E2"/>
    <property type="match status" value="1"/>
</dbReference>
<keyword evidence="3" id="KW-0812">Transmembrane</keyword>
<evidence type="ECO:0000256" key="2">
    <source>
        <dbReference type="ARBA" id="ARBA00006024"/>
    </source>
</evidence>
<evidence type="ECO:0000256" key="5">
    <source>
        <dbReference type="ARBA" id="ARBA00022741"/>
    </source>
</evidence>
<keyword evidence="5" id="KW-0547">Nucleotide-binding</keyword>
<keyword evidence="8" id="KW-1278">Translocase</keyword>
<sequence>MEVRVLLTFGASLAEEEKGRHAPQTALTAQVLLKGGRTLDALAVASGVAFDKTGTLTSGTPVLQDVEEIRAQEAGGTKAVKDEEPLRYAASLGQLSVHPVSRAVTAALPEGQRTYQVKDFQMVAGAGVTGQLLLDEGGAEQVAVMGRPEFVGERVQGHDGALAQSLLARSHEVKTGGSVMLALGLLPNEGATRVWLFHLEDCIKASAPRVVQEVAKRGPVYLLTGDRRANAMHTIEKIGAWKFDEIHADLRPEEKLAKVRAYDQRLRQHGGRGSRWRRLLRRLGISMGGLIMVGDGINDAPALAAATAGISLEAQADGALQSNAVDGGDVLVLRRQGDPLGDSELQRVSWIIQLAKKARVIVIQNLGLALGSICTASTLTLVAGLPLWLGVILHEGTTMLVGLNSLRLFSNSLERPSRR</sequence>
<keyword evidence="6" id="KW-0067">ATP-binding</keyword>
<reference evidence="11 12" key="1">
    <citation type="submission" date="2024-02" db="EMBL/GenBank/DDBJ databases">
        <authorList>
            <person name="Chen Y."/>
            <person name="Shah S."/>
            <person name="Dougan E. K."/>
            <person name="Thang M."/>
            <person name="Chan C."/>
        </authorList>
    </citation>
    <scope>NUCLEOTIDE SEQUENCE [LARGE SCALE GENOMIC DNA]</scope>
</reference>
<dbReference type="PANTHER" id="PTHR43079:SF1">
    <property type="entry name" value="CADMIUM_ZINC-TRANSPORTING ATPASE HMA1, CHLOROPLASTIC-RELATED"/>
    <property type="match status" value="1"/>
</dbReference>
<dbReference type="EMBL" id="CAXAMM010032335">
    <property type="protein sequence ID" value="CAK9069592.1"/>
    <property type="molecule type" value="Genomic_DNA"/>
</dbReference>
<evidence type="ECO:0000256" key="9">
    <source>
        <dbReference type="ARBA" id="ARBA00022989"/>
    </source>
</evidence>
<dbReference type="InterPro" id="IPR023214">
    <property type="entry name" value="HAD_sf"/>
</dbReference>
<name>A0ABP0P288_9DINO</name>
<keyword evidence="4" id="KW-0479">Metal-binding</keyword>
<evidence type="ECO:0000256" key="8">
    <source>
        <dbReference type="ARBA" id="ARBA00022967"/>
    </source>
</evidence>
<dbReference type="PRINTS" id="PR00119">
    <property type="entry name" value="CATATPASE"/>
</dbReference>
<gene>
    <name evidence="11" type="ORF">SCF082_LOCUS34810</name>
</gene>
<dbReference type="InterPro" id="IPR018303">
    <property type="entry name" value="ATPase_P-typ_P_site"/>
</dbReference>
<evidence type="ECO:0000256" key="10">
    <source>
        <dbReference type="ARBA" id="ARBA00023136"/>
    </source>
</evidence>
<dbReference type="InterPro" id="IPR036412">
    <property type="entry name" value="HAD-like_sf"/>
</dbReference>
<dbReference type="SUPFAM" id="SSF81660">
    <property type="entry name" value="Metal cation-transporting ATPase, ATP-binding domain N"/>
    <property type="match status" value="1"/>
</dbReference>
<keyword evidence="12" id="KW-1185">Reference proteome</keyword>
<evidence type="ECO:0000313" key="11">
    <source>
        <dbReference type="EMBL" id="CAK9069592.1"/>
    </source>
</evidence>
<dbReference type="PANTHER" id="PTHR43079">
    <property type="entry name" value="PROBABLE CADMIUM/ZINC-TRANSPORTING ATPASE HMA1"/>
    <property type="match status" value="1"/>
</dbReference>
<dbReference type="SUPFAM" id="SSF56784">
    <property type="entry name" value="HAD-like"/>
    <property type="match status" value="1"/>
</dbReference>
<dbReference type="Pfam" id="PF00702">
    <property type="entry name" value="Hydrolase"/>
    <property type="match status" value="1"/>
</dbReference>
<evidence type="ECO:0000256" key="3">
    <source>
        <dbReference type="ARBA" id="ARBA00022692"/>
    </source>
</evidence>
<accession>A0ABP0P288</accession>
<evidence type="ECO:0000256" key="6">
    <source>
        <dbReference type="ARBA" id="ARBA00022840"/>
    </source>
</evidence>
<evidence type="ECO:0000256" key="7">
    <source>
        <dbReference type="ARBA" id="ARBA00022842"/>
    </source>
</evidence>